<dbReference type="PANTHER" id="PTHR43335">
    <property type="entry name" value="ABC TRANSPORTER, ATP-BINDING PROTEIN"/>
    <property type="match status" value="1"/>
</dbReference>
<dbReference type="RefSeq" id="WP_191197537.1">
    <property type="nucleotide sequence ID" value="NZ_BAAAPA010000002.1"/>
</dbReference>
<dbReference type="SUPFAM" id="SSF52540">
    <property type="entry name" value="P-loop containing nucleoside triphosphate hydrolases"/>
    <property type="match status" value="1"/>
</dbReference>
<evidence type="ECO:0000256" key="2">
    <source>
        <dbReference type="ARBA" id="ARBA00022448"/>
    </source>
</evidence>
<dbReference type="InterPro" id="IPR003439">
    <property type="entry name" value="ABC_transporter-like_ATP-bd"/>
</dbReference>
<dbReference type="Proteomes" id="UP000649289">
    <property type="component" value="Unassembled WGS sequence"/>
</dbReference>
<proteinExistence type="inferred from homology"/>
<organism evidence="6 7">
    <name type="scientific">Nocardioides hwasunensis</name>
    <dbReference type="NCBI Taxonomy" id="397258"/>
    <lineage>
        <taxon>Bacteria</taxon>
        <taxon>Bacillati</taxon>
        <taxon>Actinomycetota</taxon>
        <taxon>Actinomycetes</taxon>
        <taxon>Propionibacteriales</taxon>
        <taxon>Nocardioidaceae</taxon>
        <taxon>Nocardioides</taxon>
    </lineage>
</organism>
<keyword evidence="2" id="KW-0813">Transport</keyword>
<name>A0ABR8MB48_9ACTN</name>
<dbReference type="InterPro" id="IPR017871">
    <property type="entry name" value="ABC_transporter-like_CS"/>
</dbReference>
<evidence type="ECO:0000313" key="7">
    <source>
        <dbReference type="Proteomes" id="UP000649289"/>
    </source>
</evidence>
<evidence type="ECO:0000256" key="3">
    <source>
        <dbReference type="ARBA" id="ARBA00022741"/>
    </source>
</evidence>
<dbReference type="PROSITE" id="PS50893">
    <property type="entry name" value="ABC_TRANSPORTER_2"/>
    <property type="match status" value="1"/>
</dbReference>
<feature type="domain" description="ABC transporter" evidence="5">
    <location>
        <begin position="14"/>
        <end position="228"/>
    </location>
</feature>
<keyword evidence="4 6" id="KW-0067">ATP-binding</keyword>
<dbReference type="InterPro" id="IPR027417">
    <property type="entry name" value="P-loop_NTPase"/>
</dbReference>
<evidence type="ECO:0000313" key="6">
    <source>
        <dbReference type="EMBL" id="MBD3913178.1"/>
    </source>
</evidence>
<dbReference type="GO" id="GO:0005524">
    <property type="term" value="F:ATP binding"/>
    <property type="evidence" value="ECO:0007669"/>
    <property type="project" value="UniProtKB-KW"/>
</dbReference>
<protein>
    <submittedName>
        <fullName evidence="6">ABC transporter ATP-binding protein</fullName>
    </submittedName>
</protein>
<dbReference type="InterPro" id="IPR003593">
    <property type="entry name" value="AAA+_ATPase"/>
</dbReference>
<comment type="caution">
    <text evidence="6">The sequence shown here is derived from an EMBL/GenBank/DDBJ whole genome shotgun (WGS) entry which is preliminary data.</text>
</comment>
<evidence type="ECO:0000259" key="5">
    <source>
        <dbReference type="PROSITE" id="PS50893"/>
    </source>
</evidence>
<accession>A0ABR8MB48</accession>
<dbReference type="CDD" id="cd03230">
    <property type="entry name" value="ABC_DR_subfamily_A"/>
    <property type="match status" value="1"/>
</dbReference>
<dbReference type="EMBL" id="JACXYY010000001">
    <property type="protein sequence ID" value="MBD3913178.1"/>
    <property type="molecule type" value="Genomic_DNA"/>
</dbReference>
<reference evidence="6 7" key="1">
    <citation type="submission" date="2020-09" db="EMBL/GenBank/DDBJ databases">
        <title>novel species in genus Nocardioides.</title>
        <authorList>
            <person name="Zhang G."/>
        </authorList>
    </citation>
    <scope>NUCLEOTIDE SEQUENCE [LARGE SCALE GENOMIC DNA]</scope>
    <source>
        <strain evidence="6 7">19197</strain>
    </source>
</reference>
<keyword evidence="7" id="KW-1185">Reference proteome</keyword>
<comment type="similarity">
    <text evidence="1">Belongs to the ABC transporter superfamily.</text>
</comment>
<keyword evidence="3" id="KW-0547">Nucleotide-binding</keyword>
<dbReference type="PANTHER" id="PTHR43335:SF2">
    <property type="entry name" value="ABC TRANSPORTER, ATP-BINDING PROTEIN"/>
    <property type="match status" value="1"/>
</dbReference>
<evidence type="ECO:0000256" key="4">
    <source>
        <dbReference type="ARBA" id="ARBA00022840"/>
    </source>
</evidence>
<dbReference type="PROSITE" id="PS00211">
    <property type="entry name" value="ABC_TRANSPORTER_1"/>
    <property type="match status" value="1"/>
</dbReference>
<dbReference type="Gene3D" id="3.40.50.300">
    <property type="entry name" value="P-loop containing nucleotide triphosphate hydrolases"/>
    <property type="match status" value="1"/>
</dbReference>
<dbReference type="SMART" id="SM00382">
    <property type="entry name" value="AAA"/>
    <property type="match status" value="1"/>
</dbReference>
<gene>
    <name evidence="6" type="ORF">IEZ25_01005</name>
</gene>
<evidence type="ECO:0000256" key="1">
    <source>
        <dbReference type="ARBA" id="ARBA00005417"/>
    </source>
</evidence>
<dbReference type="Pfam" id="PF00005">
    <property type="entry name" value="ABC_tran"/>
    <property type="match status" value="1"/>
</dbReference>
<sequence length="229" mass="24802">MAKKKARPKREALLMARGITRRFGDRTILDGVDLDVAAGEAVGVVGPNGSGKSTLLRCIVGADEADSGETTLAGRELDERRPEIRQDLAVVMDDIDFFPDLSVVEHLDLMARAHSQPDAEEVVNVVLDEVGLMEVSGQLPSTLSSGQRRRLALASAFVRPRKLLVLDEPEARLDVEGVRWLGDKLVAEKRAGRAVLLVSHDPGLVERVCDRVVRLGPAPEPAPDATDVH</sequence>